<keyword evidence="1" id="KW-0862">Zinc</keyword>
<gene>
    <name evidence="4" type="ORF">FB45DRAFT_998549</name>
</gene>
<dbReference type="EMBL" id="JARKIF010000002">
    <property type="protein sequence ID" value="KAJ7647439.1"/>
    <property type="molecule type" value="Genomic_DNA"/>
</dbReference>
<organism evidence="4 5">
    <name type="scientific">Roridomyces roridus</name>
    <dbReference type="NCBI Taxonomy" id="1738132"/>
    <lineage>
        <taxon>Eukaryota</taxon>
        <taxon>Fungi</taxon>
        <taxon>Dikarya</taxon>
        <taxon>Basidiomycota</taxon>
        <taxon>Agaricomycotina</taxon>
        <taxon>Agaricomycetes</taxon>
        <taxon>Agaricomycetidae</taxon>
        <taxon>Agaricales</taxon>
        <taxon>Marasmiineae</taxon>
        <taxon>Mycenaceae</taxon>
        <taxon>Roridomyces</taxon>
    </lineage>
</organism>
<keyword evidence="5" id="KW-1185">Reference proteome</keyword>
<feature type="domain" description="SWIM-type" evidence="3">
    <location>
        <begin position="27"/>
        <end position="64"/>
    </location>
</feature>
<comment type="caution">
    <text evidence="4">The sequence shown here is derived from an EMBL/GenBank/DDBJ whole genome shotgun (WGS) entry which is preliminary data.</text>
</comment>
<feature type="region of interest" description="Disordered" evidence="2">
    <location>
        <begin position="1"/>
        <end position="21"/>
    </location>
</feature>
<protein>
    <recommendedName>
        <fullName evidence="3">SWIM-type domain-containing protein</fullName>
    </recommendedName>
</protein>
<name>A0AAD7CFF9_9AGAR</name>
<evidence type="ECO:0000313" key="4">
    <source>
        <dbReference type="EMBL" id="KAJ7647439.1"/>
    </source>
</evidence>
<feature type="region of interest" description="Disordered" evidence="2">
    <location>
        <begin position="67"/>
        <end position="99"/>
    </location>
</feature>
<sequence>MAKDDKNKKDKKKKKDKTKSADEALHFSVVHLLEDGETLVCDCDAFEINGKTCVHVYAARLQREYGPSDLYANPEPPKGKNRNRNSKHTKKKEPLRPADHEVDQGYEMFLKESAQEGWNPFSGVSNGIGKNAKGKPVQGTSGSYFYVHGWRSLTYDPQLALVDRQISLPYTLGVKVCWNKRAGGWSARRGRLKGD</sequence>
<feature type="compositionally biased region" description="Basic residues" evidence="2">
    <location>
        <begin position="79"/>
        <end position="91"/>
    </location>
</feature>
<dbReference type="GO" id="GO:0008270">
    <property type="term" value="F:zinc ion binding"/>
    <property type="evidence" value="ECO:0007669"/>
    <property type="project" value="UniProtKB-KW"/>
</dbReference>
<proteinExistence type="predicted"/>
<dbReference type="InterPro" id="IPR007527">
    <property type="entry name" value="Znf_SWIM"/>
</dbReference>
<dbReference type="Proteomes" id="UP001221142">
    <property type="component" value="Unassembled WGS sequence"/>
</dbReference>
<dbReference type="PROSITE" id="PS50966">
    <property type="entry name" value="ZF_SWIM"/>
    <property type="match status" value="1"/>
</dbReference>
<evidence type="ECO:0000256" key="1">
    <source>
        <dbReference type="PROSITE-ProRule" id="PRU00325"/>
    </source>
</evidence>
<evidence type="ECO:0000259" key="3">
    <source>
        <dbReference type="PROSITE" id="PS50966"/>
    </source>
</evidence>
<evidence type="ECO:0000256" key="2">
    <source>
        <dbReference type="SAM" id="MobiDB-lite"/>
    </source>
</evidence>
<keyword evidence="1" id="KW-0479">Metal-binding</keyword>
<dbReference type="AlphaFoldDB" id="A0AAD7CFF9"/>
<accession>A0AAD7CFF9</accession>
<keyword evidence="1" id="KW-0863">Zinc-finger</keyword>
<reference evidence="4" key="1">
    <citation type="submission" date="2023-03" db="EMBL/GenBank/DDBJ databases">
        <title>Massive genome expansion in bonnet fungi (Mycena s.s.) driven by repeated elements and novel gene families across ecological guilds.</title>
        <authorList>
            <consortium name="Lawrence Berkeley National Laboratory"/>
            <person name="Harder C.B."/>
            <person name="Miyauchi S."/>
            <person name="Viragh M."/>
            <person name="Kuo A."/>
            <person name="Thoen E."/>
            <person name="Andreopoulos B."/>
            <person name="Lu D."/>
            <person name="Skrede I."/>
            <person name="Drula E."/>
            <person name="Henrissat B."/>
            <person name="Morin E."/>
            <person name="Kohler A."/>
            <person name="Barry K."/>
            <person name="LaButti K."/>
            <person name="Morin E."/>
            <person name="Salamov A."/>
            <person name="Lipzen A."/>
            <person name="Mereny Z."/>
            <person name="Hegedus B."/>
            <person name="Baldrian P."/>
            <person name="Stursova M."/>
            <person name="Weitz H."/>
            <person name="Taylor A."/>
            <person name="Grigoriev I.V."/>
            <person name="Nagy L.G."/>
            <person name="Martin F."/>
            <person name="Kauserud H."/>
        </authorList>
    </citation>
    <scope>NUCLEOTIDE SEQUENCE</scope>
    <source>
        <strain evidence="4">9284</strain>
    </source>
</reference>
<dbReference type="Pfam" id="PF04434">
    <property type="entry name" value="SWIM"/>
    <property type="match status" value="1"/>
</dbReference>
<evidence type="ECO:0000313" key="5">
    <source>
        <dbReference type="Proteomes" id="UP001221142"/>
    </source>
</evidence>